<reference evidence="1" key="1">
    <citation type="submission" date="2016-01" db="EMBL/GenBank/DDBJ databases">
        <authorList>
            <person name="Peeters C."/>
        </authorList>
    </citation>
    <scope>NUCLEOTIDE SEQUENCE [LARGE SCALE GENOMIC DNA]</scope>
    <source>
        <strain evidence="1">LMG 29326</strain>
    </source>
</reference>
<organism evidence="1 2">
    <name type="scientific">Caballeronia ptereochthonis</name>
    <dbReference type="NCBI Taxonomy" id="1777144"/>
    <lineage>
        <taxon>Bacteria</taxon>
        <taxon>Pseudomonadati</taxon>
        <taxon>Pseudomonadota</taxon>
        <taxon>Betaproteobacteria</taxon>
        <taxon>Burkholderiales</taxon>
        <taxon>Burkholderiaceae</taxon>
        <taxon>Caballeronia</taxon>
    </lineage>
</organism>
<proteinExistence type="predicted"/>
<evidence type="ECO:0000313" key="1">
    <source>
        <dbReference type="EMBL" id="SAK39990.1"/>
    </source>
</evidence>
<sequence length="221" mass="24356">MTGTFSGPDPHTLRCLKREMPLYRFMRSLSSGLAGMRRRSNIGKGHGRLPQAARSFSLHASTVPAMTGSLMYARTPRRTLVSQTSAYCSAERFPELKANCLPSTFGLGRRSLGPTPHCNADCLVKLFGWNTARGLNRDALRDGTEETRQSADVGMLWQFPPLTSTFQTLSNHLNARFADFAQNSSHLPGFLASSKGSLHQQAALRRAFCALKRCQGSKESF</sequence>
<comment type="caution">
    <text evidence="1">The sequence shown here is derived from an EMBL/GenBank/DDBJ whole genome shotgun (WGS) entry which is preliminary data.</text>
</comment>
<evidence type="ECO:0000313" key="2">
    <source>
        <dbReference type="Proteomes" id="UP000054978"/>
    </source>
</evidence>
<dbReference type="AlphaFoldDB" id="A0A157Z357"/>
<keyword evidence="2" id="KW-1185">Reference proteome</keyword>
<dbReference type="STRING" id="1777144.AWB83_00135"/>
<dbReference type="EMBL" id="FCOB02000001">
    <property type="protein sequence ID" value="SAK39990.1"/>
    <property type="molecule type" value="Genomic_DNA"/>
</dbReference>
<gene>
    <name evidence="1" type="ORF">AWB83_00135</name>
</gene>
<accession>A0A157Z357</accession>
<protein>
    <submittedName>
        <fullName evidence="1">Uncharacterized protein</fullName>
    </submittedName>
</protein>
<name>A0A157Z357_9BURK</name>
<dbReference type="Proteomes" id="UP000054978">
    <property type="component" value="Unassembled WGS sequence"/>
</dbReference>